<dbReference type="EMBL" id="BMCS01000001">
    <property type="protein sequence ID" value="GGF19736.1"/>
    <property type="molecule type" value="Genomic_DNA"/>
</dbReference>
<comment type="catalytic activity">
    <reaction evidence="1">
        <text>a uridine in RNA = a pseudouridine in RNA</text>
        <dbReference type="Rhea" id="RHEA:48348"/>
        <dbReference type="Rhea" id="RHEA-COMP:12068"/>
        <dbReference type="Rhea" id="RHEA-COMP:12069"/>
        <dbReference type="ChEBI" id="CHEBI:65314"/>
        <dbReference type="ChEBI" id="CHEBI:65315"/>
    </reaction>
</comment>
<reference evidence="6" key="1">
    <citation type="journal article" date="2019" name="Int. J. Syst. Evol. Microbiol.">
        <title>The Global Catalogue of Microorganisms (GCM) 10K type strain sequencing project: providing services to taxonomists for standard genome sequencing and annotation.</title>
        <authorList>
            <consortium name="The Broad Institute Genomics Platform"/>
            <consortium name="The Broad Institute Genome Sequencing Center for Infectious Disease"/>
            <person name="Wu L."/>
            <person name="Ma J."/>
        </authorList>
    </citation>
    <scope>NUCLEOTIDE SEQUENCE [LARGE SCALE GENOMIC DNA]</scope>
    <source>
        <strain evidence="6">CCM 7855</strain>
    </source>
</reference>
<dbReference type="Pfam" id="PF00849">
    <property type="entry name" value="PseudoU_synth_2"/>
    <property type="match status" value="1"/>
</dbReference>
<organism evidence="5 6">
    <name type="scientific">Williamsia phyllosphaerae</name>
    <dbReference type="NCBI Taxonomy" id="885042"/>
    <lineage>
        <taxon>Bacteria</taxon>
        <taxon>Bacillati</taxon>
        <taxon>Actinomycetota</taxon>
        <taxon>Actinomycetes</taxon>
        <taxon>Mycobacteriales</taxon>
        <taxon>Nocardiaceae</taxon>
        <taxon>Williamsia</taxon>
    </lineage>
</organism>
<comment type="caution">
    <text evidence="5">The sequence shown here is derived from an EMBL/GenBank/DDBJ whole genome shotgun (WGS) entry which is preliminary data.</text>
</comment>
<keyword evidence="6" id="KW-1185">Reference proteome</keyword>
<sequence length="295" mass="32841">MDATRVVLRTSDEPMIDALRRAPALSDVDEAGLLARFAAREIVDSSGSPIDPTTATTAGAPIYLYRDLPEEIAIPFELPVLHADEDIIVVDKPHFLSTMPRGVHVVETALVRLRREFGSDLISPAHRLDRLTAGVLLFTRRPQVRRDYQNLFADRRVDKEYRAAAPVRADLRLPADVANRILKDSSDLRARVVDGEINARSRVELIDGPSEATGGLAEYRLTPHTGRTHQLRLHMAELGIPIDGDPLYPVVCPELAALSESGDFTRPLRLVAHRLEFDDPLSGRRRVFRSTRSVV</sequence>
<evidence type="ECO:0000313" key="6">
    <source>
        <dbReference type="Proteomes" id="UP000632454"/>
    </source>
</evidence>
<dbReference type="InterPro" id="IPR006224">
    <property type="entry name" value="PsdUridine_synth_RluA-like_CS"/>
</dbReference>
<dbReference type="Proteomes" id="UP000632454">
    <property type="component" value="Unassembled WGS sequence"/>
</dbReference>
<feature type="domain" description="Pseudouridine synthase RsuA/RluA-like" evidence="4">
    <location>
        <begin position="86"/>
        <end position="236"/>
    </location>
</feature>
<accession>A0ABQ1UIW2</accession>
<dbReference type="Gene3D" id="3.30.2350.10">
    <property type="entry name" value="Pseudouridine synthase"/>
    <property type="match status" value="1"/>
</dbReference>
<evidence type="ECO:0000256" key="1">
    <source>
        <dbReference type="ARBA" id="ARBA00000073"/>
    </source>
</evidence>
<dbReference type="PANTHER" id="PTHR21600:SF84">
    <property type="entry name" value="PSEUDOURIDINE SYNTHASE RSUA_RLUA-LIKE DOMAIN-CONTAINING PROTEIN"/>
    <property type="match status" value="1"/>
</dbReference>
<name>A0ABQ1UIW2_9NOCA</name>
<proteinExistence type="predicted"/>
<dbReference type="SUPFAM" id="SSF55120">
    <property type="entry name" value="Pseudouridine synthase"/>
    <property type="match status" value="1"/>
</dbReference>
<dbReference type="InterPro" id="IPR006145">
    <property type="entry name" value="PsdUridine_synth_RsuA/RluA"/>
</dbReference>
<protein>
    <recommendedName>
        <fullName evidence="2">RNA pseudouridylate synthase</fullName>
    </recommendedName>
    <alternativeName>
        <fullName evidence="3">RNA-uridine isomerase</fullName>
    </alternativeName>
</protein>
<evidence type="ECO:0000259" key="4">
    <source>
        <dbReference type="Pfam" id="PF00849"/>
    </source>
</evidence>
<evidence type="ECO:0000256" key="2">
    <source>
        <dbReference type="ARBA" id="ARBA00031870"/>
    </source>
</evidence>
<evidence type="ECO:0000256" key="3">
    <source>
        <dbReference type="ARBA" id="ARBA00033164"/>
    </source>
</evidence>
<dbReference type="InterPro" id="IPR050188">
    <property type="entry name" value="RluA_PseudoU_synthase"/>
</dbReference>
<gene>
    <name evidence="5" type="ORF">GCM10007298_14740</name>
</gene>
<dbReference type="InterPro" id="IPR020103">
    <property type="entry name" value="PsdUridine_synth_cat_dom_sf"/>
</dbReference>
<dbReference type="PROSITE" id="PS01129">
    <property type="entry name" value="PSI_RLU"/>
    <property type="match status" value="1"/>
</dbReference>
<evidence type="ECO:0000313" key="5">
    <source>
        <dbReference type="EMBL" id="GGF19736.1"/>
    </source>
</evidence>
<dbReference type="PANTHER" id="PTHR21600">
    <property type="entry name" value="MITOCHONDRIAL RNA PSEUDOURIDINE SYNTHASE"/>
    <property type="match status" value="1"/>
</dbReference>